<sequence>MVSVETCHSIHVRLMSFQKKKKTIKLRTVHPSRKGLKKRKKTIPLPNHIPLGKLLPKCCLAAQTDKCQRQREVRAKQKVFTSARMTPEPAKQ</sequence>
<keyword evidence="2" id="KW-1185">Reference proteome</keyword>
<gene>
    <name evidence="1" type="ORF">CDAR_56331</name>
</gene>
<dbReference type="AlphaFoldDB" id="A0AAV4WMX7"/>
<proteinExistence type="predicted"/>
<name>A0AAV4WMX7_9ARAC</name>
<comment type="caution">
    <text evidence="1">The sequence shown here is derived from an EMBL/GenBank/DDBJ whole genome shotgun (WGS) entry which is preliminary data.</text>
</comment>
<evidence type="ECO:0000313" key="2">
    <source>
        <dbReference type="Proteomes" id="UP001054837"/>
    </source>
</evidence>
<evidence type="ECO:0000313" key="1">
    <source>
        <dbReference type="EMBL" id="GIY83104.1"/>
    </source>
</evidence>
<dbReference type="Proteomes" id="UP001054837">
    <property type="component" value="Unassembled WGS sequence"/>
</dbReference>
<dbReference type="EMBL" id="BPLQ01014780">
    <property type="protein sequence ID" value="GIY83104.1"/>
    <property type="molecule type" value="Genomic_DNA"/>
</dbReference>
<organism evidence="1 2">
    <name type="scientific">Caerostris darwini</name>
    <dbReference type="NCBI Taxonomy" id="1538125"/>
    <lineage>
        <taxon>Eukaryota</taxon>
        <taxon>Metazoa</taxon>
        <taxon>Ecdysozoa</taxon>
        <taxon>Arthropoda</taxon>
        <taxon>Chelicerata</taxon>
        <taxon>Arachnida</taxon>
        <taxon>Araneae</taxon>
        <taxon>Araneomorphae</taxon>
        <taxon>Entelegynae</taxon>
        <taxon>Araneoidea</taxon>
        <taxon>Araneidae</taxon>
        <taxon>Caerostris</taxon>
    </lineage>
</organism>
<accession>A0AAV4WMX7</accession>
<protein>
    <submittedName>
        <fullName evidence="1">Uncharacterized protein</fullName>
    </submittedName>
</protein>
<reference evidence="1 2" key="1">
    <citation type="submission" date="2021-06" db="EMBL/GenBank/DDBJ databases">
        <title>Caerostris darwini draft genome.</title>
        <authorList>
            <person name="Kono N."/>
            <person name="Arakawa K."/>
        </authorList>
    </citation>
    <scope>NUCLEOTIDE SEQUENCE [LARGE SCALE GENOMIC DNA]</scope>
</reference>